<feature type="domain" description="HTH iclR-type" evidence="4">
    <location>
        <begin position="16"/>
        <end position="76"/>
    </location>
</feature>
<dbReference type="GO" id="GO:0003700">
    <property type="term" value="F:DNA-binding transcription factor activity"/>
    <property type="evidence" value="ECO:0007669"/>
    <property type="project" value="TreeGrafter"/>
</dbReference>
<dbReference type="EMBL" id="SOHL01000006">
    <property type="protein sequence ID" value="TFD72972.1"/>
    <property type="molecule type" value="Genomic_DNA"/>
</dbReference>
<dbReference type="Pfam" id="PF09339">
    <property type="entry name" value="HTH_IclR"/>
    <property type="match status" value="1"/>
</dbReference>
<dbReference type="Proteomes" id="UP000297983">
    <property type="component" value="Unassembled WGS sequence"/>
</dbReference>
<name>A0A4R9AYX5_9MICO</name>
<dbReference type="InterPro" id="IPR029016">
    <property type="entry name" value="GAF-like_dom_sf"/>
</dbReference>
<dbReference type="InterPro" id="IPR014757">
    <property type="entry name" value="Tscrpt_reg_IclR_C"/>
</dbReference>
<evidence type="ECO:0000256" key="3">
    <source>
        <dbReference type="ARBA" id="ARBA00023163"/>
    </source>
</evidence>
<evidence type="ECO:0000256" key="1">
    <source>
        <dbReference type="ARBA" id="ARBA00023015"/>
    </source>
</evidence>
<dbReference type="PROSITE" id="PS51078">
    <property type="entry name" value="ICLR_ED"/>
    <property type="match status" value="1"/>
</dbReference>
<organism evidence="6 7">
    <name type="scientific">Cryobacterium gelidum</name>
    <dbReference type="NCBI Taxonomy" id="1259164"/>
    <lineage>
        <taxon>Bacteria</taxon>
        <taxon>Bacillati</taxon>
        <taxon>Actinomycetota</taxon>
        <taxon>Actinomycetes</taxon>
        <taxon>Micrococcales</taxon>
        <taxon>Microbacteriaceae</taxon>
        <taxon>Cryobacterium</taxon>
    </lineage>
</organism>
<protein>
    <submittedName>
        <fullName evidence="6">IclR family transcriptional regulator</fullName>
    </submittedName>
</protein>
<dbReference type="InterPro" id="IPR050707">
    <property type="entry name" value="HTH_MetabolicPath_Reg"/>
</dbReference>
<comment type="caution">
    <text evidence="6">The sequence shown here is derived from an EMBL/GenBank/DDBJ whole genome shotgun (WGS) entry which is preliminary data.</text>
</comment>
<keyword evidence="1" id="KW-0805">Transcription regulation</keyword>
<dbReference type="SUPFAM" id="SSF55781">
    <property type="entry name" value="GAF domain-like"/>
    <property type="match status" value="1"/>
</dbReference>
<dbReference type="SUPFAM" id="SSF46785">
    <property type="entry name" value="Winged helix' DNA-binding domain"/>
    <property type="match status" value="1"/>
</dbReference>
<dbReference type="InterPro" id="IPR036390">
    <property type="entry name" value="WH_DNA-bd_sf"/>
</dbReference>
<dbReference type="InterPro" id="IPR005471">
    <property type="entry name" value="Tscrpt_reg_IclR_N"/>
</dbReference>
<dbReference type="SMART" id="SM00346">
    <property type="entry name" value="HTH_ICLR"/>
    <property type="match status" value="1"/>
</dbReference>
<sequence>MQSAQVVVSRKADSTTRTAERALTLLSVVCERGSVTLGDAAKAADLSPSTALRLLRTLESTSFVRRDDTGAYRPGVAIVQLGVLALSHESLVALCREPMNRVVEQTGESAYLSVPAPGRQGLYIAIVEGTHSVRHANWVGRRFPAQSSASGRALDGATDVSGYCVISDGVEQDVTAIAVPILVGDHVVGALSVVVPSYRVTPHSVKQMAQVLLAESRALYRAAASVS</sequence>
<dbReference type="Gene3D" id="3.30.450.40">
    <property type="match status" value="2"/>
</dbReference>
<accession>A0A4R9AYX5</accession>
<dbReference type="PANTHER" id="PTHR30136:SF35">
    <property type="entry name" value="HTH-TYPE TRANSCRIPTIONAL REGULATOR RV1719"/>
    <property type="match status" value="1"/>
</dbReference>
<evidence type="ECO:0000259" key="5">
    <source>
        <dbReference type="PROSITE" id="PS51078"/>
    </source>
</evidence>
<proteinExistence type="predicted"/>
<dbReference type="Pfam" id="PF01614">
    <property type="entry name" value="IclR_C"/>
    <property type="match status" value="2"/>
</dbReference>
<dbReference type="AlphaFoldDB" id="A0A4R9AYX5"/>
<dbReference type="RefSeq" id="WP_134550663.1">
    <property type="nucleotide sequence ID" value="NZ_SOHL01000006.1"/>
</dbReference>
<evidence type="ECO:0000256" key="2">
    <source>
        <dbReference type="ARBA" id="ARBA00023125"/>
    </source>
</evidence>
<dbReference type="GO" id="GO:0003677">
    <property type="term" value="F:DNA binding"/>
    <property type="evidence" value="ECO:0007669"/>
    <property type="project" value="UniProtKB-KW"/>
</dbReference>
<dbReference type="InterPro" id="IPR036388">
    <property type="entry name" value="WH-like_DNA-bd_sf"/>
</dbReference>
<dbReference type="PROSITE" id="PS51077">
    <property type="entry name" value="HTH_ICLR"/>
    <property type="match status" value="1"/>
</dbReference>
<evidence type="ECO:0000313" key="7">
    <source>
        <dbReference type="Proteomes" id="UP000297983"/>
    </source>
</evidence>
<evidence type="ECO:0000313" key="6">
    <source>
        <dbReference type="EMBL" id="TFD72972.1"/>
    </source>
</evidence>
<reference evidence="6 7" key="1">
    <citation type="submission" date="2019-03" db="EMBL/GenBank/DDBJ databases">
        <title>Genomics of glacier-inhabiting Cryobacterium strains.</title>
        <authorList>
            <person name="Liu Q."/>
            <person name="Xin Y.-H."/>
        </authorList>
    </citation>
    <scope>NUCLEOTIDE SEQUENCE [LARGE SCALE GENOMIC DNA]</scope>
    <source>
        <strain evidence="6 7">Hz16</strain>
    </source>
</reference>
<gene>
    <name evidence="6" type="ORF">E3T50_03820</name>
</gene>
<dbReference type="PANTHER" id="PTHR30136">
    <property type="entry name" value="HELIX-TURN-HELIX TRANSCRIPTIONAL REGULATOR, ICLR FAMILY"/>
    <property type="match status" value="1"/>
</dbReference>
<feature type="domain" description="IclR-ED" evidence="5">
    <location>
        <begin position="77"/>
        <end position="227"/>
    </location>
</feature>
<keyword evidence="7" id="KW-1185">Reference proteome</keyword>
<dbReference type="GO" id="GO:0045892">
    <property type="term" value="P:negative regulation of DNA-templated transcription"/>
    <property type="evidence" value="ECO:0007669"/>
    <property type="project" value="TreeGrafter"/>
</dbReference>
<dbReference type="Gene3D" id="1.10.10.10">
    <property type="entry name" value="Winged helix-like DNA-binding domain superfamily/Winged helix DNA-binding domain"/>
    <property type="match status" value="1"/>
</dbReference>
<keyword evidence="3" id="KW-0804">Transcription</keyword>
<evidence type="ECO:0000259" key="4">
    <source>
        <dbReference type="PROSITE" id="PS51077"/>
    </source>
</evidence>
<keyword evidence="2" id="KW-0238">DNA-binding</keyword>